<evidence type="ECO:0000313" key="1">
    <source>
        <dbReference type="EMBL" id="EHK47371.1"/>
    </source>
</evidence>
<protein>
    <submittedName>
        <fullName evidence="1">Uncharacterized protein</fullName>
    </submittedName>
</protein>
<organism evidence="1 2">
    <name type="scientific">Hypocrea atroviridis (strain ATCC 20476 / IMI 206040)</name>
    <name type="common">Trichoderma atroviride</name>
    <dbReference type="NCBI Taxonomy" id="452589"/>
    <lineage>
        <taxon>Eukaryota</taxon>
        <taxon>Fungi</taxon>
        <taxon>Dikarya</taxon>
        <taxon>Ascomycota</taxon>
        <taxon>Pezizomycotina</taxon>
        <taxon>Sordariomycetes</taxon>
        <taxon>Hypocreomycetidae</taxon>
        <taxon>Hypocreales</taxon>
        <taxon>Hypocreaceae</taxon>
        <taxon>Trichoderma</taxon>
    </lineage>
</organism>
<name>G9NP99_HYPAI</name>
<accession>G9NP99</accession>
<proteinExistence type="predicted"/>
<dbReference type="Proteomes" id="UP000005426">
    <property type="component" value="Unassembled WGS sequence"/>
</dbReference>
<comment type="caution">
    <text evidence="1">The sequence shown here is derived from an EMBL/GenBank/DDBJ whole genome shotgun (WGS) entry which is preliminary data.</text>
</comment>
<evidence type="ECO:0000313" key="2">
    <source>
        <dbReference type="Proteomes" id="UP000005426"/>
    </source>
</evidence>
<keyword evidence="2" id="KW-1185">Reference proteome</keyword>
<sequence length="87" mass="9822">MQSLLQARDVATVSWQIQQNNGSGRLMHMTASRGERKKLLSPAGTTKASSSSPFCCNKQFAALARGEQHYFDRQRGEYYHRDEDDAV</sequence>
<dbReference type="AlphaFoldDB" id="G9NP99"/>
<dbReference type="EMBL" id="ABDG02000020">
    <property type="protein sequence ID" value="EHK47371.1"/>
    <property type="molecule type" value="Genomic_DNA"/>
</dbReference>
<reference evidence="1 2" key="1">
    <citation type="journal article" date="2011" name="Genome Biol.">
        <title>Comparative genome sequence analysis underscores mycoparasitism as the ancestral life style of Trichoderma.</title>
        <authorList>
            <person name="Kubicek C.P."/>
            <person name="Herrera-Estrella A."/>
            <person name="Seidl-Seiboth V."/>
            <person name="Martinez D.A."/>
            <person name="Druzhinina I.S."/>
            <person name="Thon M."/>
            <person name="Zeilinger S."/>
            <person name="Casas-Flores S."/>
            <person name="Horwitz B.A."/>
            <person name="Mukherjee P.K."/>
            <person name="Mukherjee M."/>
            <person name="Kredics L."/>
            <person name="Alcaraz L.D."/>
            <person name="Aerts A."/>
            <person name="Antal Z."/>
            <person name="Atanasova L."/>
            <person name="Cervantes-Badillo M.G."/>
            <person name="Challacombe J."/>
            <person name="Chertkov O."/>
            <person name="McCluskey K."/>
            <person name="Coulpier F."/>
            <person name="Deshpande N."/>
            <person name="von Doehren H."/>
            <person name="Ebbole D.J."/>
            <person name="Esquivel-Naranjo E.U."/>
            <person name="Fekete E."/>
            <person name="Flipphi M."/>
            <person name="Glaser F."/>
            <person name="Gomez-Rodriguez E.Y."/>
            <person name="Gruber S."/>
            <person name="Han C."/>
            <person name="Henrissat B."/>
            <person name="Hermosa R."/>
            <person name="Hernandez-Onate M."/>
            <person name="Karaffa L."/>
            <person name="Kosti I."/>
            <person name="Le Crom S."/>
            <person name="Lindquist E."/>
            <person name="Lucas S."/>
            <person name="Luebeck M."/>
            <person name="Luebeck P.S."/>
            <person name="Margeot A."/>
            <person name="Metz B."/>
            <person name="Misra M."/>
            <person name="Nevalainen H."/>
            <person name="Omann M."/>
            <person name="Packer N."/>
            <person name="Perrone G."/>
            <person name="Uresti-Rivera E.E."/>
            <person name="Salamov A."/>
            <person name="Schmoll M."/>
            <person name="Seiboth B."/>
            <person name="Shapiro H."/>
            <person name="Sukno S."/>
            <person name="Tamayo-Ramos J.A."/>
            <person name="Tisch D."/>
            <person name="Wiest A."/>
            <person name="Wilkinson H.H."/>
            <person name="Zhang M."/>
            <person name="Coutinho P.M."/>
            <person name="Kenerley C.M."/>
            <person name="Monte E."/>
            <person name="Baker S.E."/>
            <person name="Grigoriev I.V."/>
        </authorList>
    </citation>
    <scope>NUCLEOTIDE SEQUENCE [LARGE SCALE GENOMIC DNA]</scope>
    <source>
        <strain evidence="2">ATCC 20476 / IMI 206040</strain>
    </source>
</reference>
<gene>
    <name evidence="1" type="ORF">TRIATDRAFT_298525</name>
</gene>
<dbReference type="HOGENOM" id="CLU_2483638_0_0_1"/>